<dbReference type="STRING" id="1802363.A2682_01390"/>
<evidence type="ECO:0000256" key="1">
    <source>
        <dbReference type="SAM" id="MobiDB-lite"/>
    </source>
</evidence>
<evidence type="ECO:0000313" key="2">
    <source>
        <dbReference type="EMBL" id="OHA49844.1"/>
    </source>
</evidence>
<reference evidence="2 3" key="1">
    <citation type="journal article" date="2016" name="Nat. Commun.">
        <title>Thousands of microbial genomes shed light on interconnected biogeochemical processes in an aquifer system.</title>
        <authorList>
            <person name="Anantharaman K."/>
            <person name="Brown C.T."/>
            <person name="Hug L.A."/>
            <person name="Sharon I."/>
            <person name="Castelle C.J."/>
            <person name="Probst A.J."/>
            <person name="Thomas B.C."/>
            <person name="Singh A."/>
            <person name="Wilkins M.J."/>
            <person name="Karaoz U."/>
            <person name="Brodie E.L."/>
            <person name="Williams K.H."/>
            <person name="Hubbard S.S."/>
            <person name="Banfield J.F."/>
        </authorList>
    </citation>
    <scope>NUCLEOTIDE SEQUENCE [LARGE SCALE GENOMIC DNA]</scope>
    <source>
        <strain evidence="3">RIFCSPHIGHO2_01_FULL_58_15</strain>
    </source>
</reference>
<name>A0A1G2PNC4_TERXR</name>
<protein>
    <submittedName>
        <fullName evidence="2">Uncharacterized protein</fullName>
    </submittedName>
</protein>
<sequence>MQRIEDAVEKSVSEAERAWCPARTGSAEPDVGPFQRRTASLTLASPTQHVRRYVLGPSSAKLRDIPQTGPGGTSEAESRAASASLGRETASFLGRVRG</sequence>
<comment type="caution">
    <text evidence="2">The sequence shown here is derived from an EMBL/GenBank/DDBJ whole genome shotgun (WGS) entry which is preliminary data.</text>
</comment>
<feature type="region of interest" description="Disordered" evidence="1">
    <location>
        <begin position="57"/>
        <end position="98"/>
    </location>
</feature>
<gene>
    <name evidence="2" type="ORF">A2682_01390</name>
</gene>
<dbReference type="EMBL" id="MHST01000003">
    <property type="protein sequence ID" value="OHA49844.1"/>
    <property type="molecule type" value="Genomic_DNA"/>
</dbReference>
<accession>A0A1G2PNC4</accession>
<dbReference type="AlphaFoldDB" id="A0A1G2PNC4"/>
<proteinExistence type="predicted"/>
<organism evidence="2 3">
    <name type="scientific">Terrybacteria sp. (strain RIFCSPHIGHO2_01_FULL_58_15)</name>
    <dbReference type="NCBI Taxonomy" id="1802363"/>
    <lineage>
        <taxon>Bacteria</taxon>
        <taxon>Candidatus Terryibacteriota</taxon>
    </lineage>
</organism>
<evidence type="ECO:0000313" key="3">
    <source>
        <dbReference type="Proteomes" id="UP000178690"/>
    </source>
</evidence>
<dbReference type="Proteomes" id="UP000178690">
    <property type="component" value="Unassembled WGS sequence"/>
</dbReference>